<dbReference type="GO" id="GO:0006935">
    <property type="term" value="P:chemotaxis"/>
    <property type="evidence" value="ECO:0007669"/>
    <property type="project" value="InterPro"/>
</dbReference>
<organism evidence="6 7">
    <name type="scientific">Fervidicella metallireducens AeB</name>
    <dbReference type="NCBI Taxonomy" id="1403537"/>
    <lineage>
        <taxon>Bacteria</taxon>
        <taxon>Bacillati</taxon>
        <taxon>Bacillota</taxon>
        <taxon>Clostridia</taxon>
        <taxon>Eubacteriales</taxon>
        <taxon>Clostridiaceae</taxon>
        <taxon>Fervidicella</taxon>
    </lineage>
</organism>
<dbReference type="PROSITE" id="PS50111">
    <property type="entry name" value="CHEMOTAXIS_TRANSDUC_2"/>
    <property type="match status" value="1"/>
</dbReference>
<dbReference type="SUPFAM" id="SSF58104">
    <property type="entry name" value="Methyl-accepting chemotaxis protein (MCP) signaling domain"/>
    <property type="match status" value="1"/>
</dbReference>
<evidence type="ECO:0000313" key="7">
    <source>
        <dbReference type="Proteomes" id="UP000019681"/>
    </source>
</evidence>
<dbReference type="PRINTS" id="PR00260">
    <property type="entry name" value="CHEMTRNSDUCR"/>
</dbReference>
<dbReference type="SMART" id="SM00283">
    <property type="entry name" value="MA"/>
    <property type="match status" value="1"/>
</dbReference>
<dbReference type="Proteomes" id="UP000019681">
    <property type="component" value="Unassembled WGS sequence"/>
</dbReference>
<dbReference type="InterPro" id="IPR004089">
    <property type="entry name" value="MCPsignal_dom"/>
</dbReference>
<dbReference type="OrthoDB" id="9816519at2"/>
<dbReference type="GO" id="GO:0016020">
    <property type="term" value="C:membrane"/>
    <property type="evidence" value="ECO:0007669"/>
    <property type="project" value="InterPro"/>
</dbReference>
<evidence type="ECO:0000256" key="2">
    <source>
        <dbReference type="ARBA" id="ARBA00029447"/>
    </source>
</evidence>
<keyword evidence="4" id="KW-0175">Coiled coil</keyword>
<sequence>MKGILKGTICVLTGLIIAEVINLLNLSNHISFVVSIFVTTLLSFIINKKDKHLNTNDVITVEKTDIENNNKLTAMELSNTSKDMYIAKNKLYDLSKDIHLASKEVLNLVEKDNSNLSLINHEISSITREVKEINNSANRTKELSVDNIKTVKEGGQTIKRAVDTFKDLIKTYKGFALAKNNLDESSKKIYSITDYINEIADQTHLLSLNASIEAARAGEAGRGFLVVANQIKKLADQSKGFSSNIKFIVDEIQKSINDMENIAQESEEKINATEKALGRIMDVLDGVEKSADILDKDIDNIIKGTFSIIKSSDKAINTSKELSQSHEETYASIEEIASDIEMQWKIIEQLNSIAEAVAKVTDEFVSKNIDENLEKDIIKKCLKVRDYLGDKSQSSLKQLCKETGVDDVYYANSQGIFEHGSTSDAIGLNIFELDKRYISFSKSDKEIEIYPLTRRLDTGELYKFVAVKRKDKNGIISVGISVKKILNQF</sequence>
<proteinExistence type="inferred from homology"/>
<dbReference type="AlphaFoldDB" id="A0A017RSM7"/>
<dbReference type="STRING" id="1403537.Q428_12085"/>
<comment type="caution">
    <text evidence="6">The sequence shown here is derived from an EMBL/GenBank/DDBJ whole genome shotgun (WGS) entry which is preliminary data.</text>
</comment>
<dbReference type="RefSeq" id="WP_035381097.1">
    <property type="nucleotide sequence ID" value="NZ_AZQP01000043.1"/>
</dbReference>
<dbReference type="GO" id="GO:0004888">
    <property type="term" value="F:transmembrane signaling receptor activity"/>
    <property type="evidence" value="ECO:0007669"/>
    <property type="project" value="InterPro"/>
</dbReference>
<gene>
    <name evidence="6" type="ORF">Q428_12085</name>
</gene>
<dbReference type="EMBL" id="AZQP01000043">
    <property type="protein sequence ID" value="EYE87647.1"/>
    <property type="molecule type" value="Genomic_DNA"/>
</dbReference>
<evidence type="ECO:0000256" key="3">
    <source>
        <dbReference type="PROSITE-ProRule" id="PRU00284"/>
    </source>
</evidence>
<keyword evidence="1 3" id="KW-0807">Transducer</keyword>
<comment type="similarity">
    <text evidence="2">Belongs to the methyl-accepting chemotaxis (MCP) protein family.</text>
</comment>
<evidence type="ECO:0000259" key="5">
    <source>
        <dbReference type="PROSITE" id="PS50111"/>
    </source>
</evidence>
<reference evidence="6 7" key="1">
    <citation type="journal article" date="2014" name="Genome Announc.">
        <title>Draft Genome Sequence of Fervidicella metallireducens Strain AeBT, an Iron-Reducing Thermoanaerobe from the Great Artesian Basin.</title>
        <authorList>
            <person name="Patel B.K."/>
        </authorList>
    </citation>
    <scope>NUCLEOTIDE SEQUENCE [LARGE SCALE GENOMIC DNA]</scope>
    <source>
        <strain evidence="6 7">AeB</strain>
    </source>
</reference>
<dbReference type="InterPro" id="IPR004090">
    <property type="entry name" value="Chemotax_Me-accpt_rcpt"/>
</dbReference>
<protein>
    <recommendedName>
        <fullName evidence="5">Methyl-accepting transducer domain-containing protein</fullName>
    </recommendedName>
</protein>
<dbReference type="GO" id="GO:0007165">
    <property type="term" value="P:signal transduction"/>
    <property type="evidence" value="ECO:0007669"/>
    <property type="project" value="UniProtKB-KW"/>
</dbReference>
<evidence type="ECO:0000256" key="4">
    <source>
        <dbReference type="SAM" id="Coils"/>
    </source>
</evidence>
<dbReference type="Gene3D" id="1.10.287.950">
    <property type="entry name" value="Methyl-accepting chemotaxis protein"/>
    <property type="match status" value="1"/>
</dbReference>
<dbReference type="PANTHER" id="PTHR32089:SF112">
    <property type="entry name" value="LYSOZYME-LIKE PROTEIN-RELATED"/>
    <property type="match status" value="1"/>
</dbReference>
<dbReference type="PANTHER" id="PTHR32089">
    <property type="entry name" value="METHYL-ACCEPTING CHEMOTAXIS PROTEIN MCPB"/>
    <property type="match status" value="1"/>
</dbReference>
<evidence type="ECO:0000256" key="1">
    <source>
        <dbReference type="ARBA" id="ARBA00023224"/>
    </source>
</evidence>
<dbReference type="Pfam" id="PF00015">
    <property type="entry name" value="MCPsignal"/>
    <property type="match status" value="1"/>
</dbReference>
<accession>A0A017RSM7</accession>
<feature type="coiled-coil region" evidence="4">
    <location>
        <begin position="249"/>
        <end position="276"/>
    </location>
</feature>
<name>A0A017RSM7_9CLOT</name>
<feature type="domain" description="Methyl-accepting transducer" evidence="5">
    <location>
        <begin position="87"/>
        <end position="337"/>
    </location>
</feature>
<keyword evidence="7" id="KW-1185">Reference proteome</keyword>
<evidence type="ECO:0000313" key="6">
    <source>
        <dbReference type="EMBL" id="EYE87647.1"/>
    </source>
</evidence>